<evidence type="ECO:0000313" key="3">
    <source>
        <dbReference type="Proteomes" id="UP000239874"/>
    </source>
</evidence>
<feature type="transmembrane region" description="Helical" evidence="1">
    <location>
        <begin position="89"/>
        <end position="106"/>
    </location>
</feature>
<evidence type="ECO:0000313" key="2">
    <source>
        <dbReference type="EMBL" id="PPJ39311.1"/>
    </source>
</evidence>
<dbReference type="AlphaFoldDB" id="A0A2S6AVQ2"/>
<comment type="caution">
    <text evidence="2">The sequence shown here is derived from an EMBL/GenBank/DDBJ whole genome shotgun (WGS) entry which is preliminary data.</text>
</comment>
<organism evidence="2 3">
    <name type="scientific">Nocardia nova</name>
    <dbReference type="NCBI Taxonomy" id="37330"/>
    <lineage>
        <taxon>Bacteria</taxon>
        <taxon>Bacillati</taxon>
        <taxon>Actinomycetota</taxon>
        <taxon>Actinomycetes</taxon>
        <taxon>Mycobacteriales</taxon>
        <taxon>Nocardiaceae</taxon>
        <taxon>Nocardia</taxon>
    </lineage>
</organism>
<proteinExistence type="predicted"/>
<evidence type="ECO:0000256" key="1">
    <source>
        <dbReference type="SAM" id="Phobius"/>
    </source>
</evidence>
<accession>A0A2S6AVQ2</accession>
<dbReference type="EMBL" id="PSZC01000002">
    <property type="protein sequence ID" value="PPJ39311.1"/>
    <property type="molecule type" value="Genomic_DNA"/>
</dbReference>
<gene>
    <name evidence="2" type="ORF">C5E45_03850</name>
</gene>
<keyword evidence="1" id="KW-1133">Transmembrane helix</keyword>
<reference evidence="2 3" key="1">
    <citation type="submission" date="2018-02" db="EMBL/GenBank/DDBJ databases">
        <title>8 Nocardia nova and 1 Nocardia cyriacigeorgica strain used for evolution to TMP-SMX.</title>
        <authorList>
            <person name="Mehta H."/>
            <person name="Weng J."/>
            <person name="Shamoo Y."/>
        </authorList>
    </citation>
    <scope>NUCLEOTIDE SEQUENCE [LARGE SCALE GENOMIC DNA]</scope>
    <source>
        <strain evidence="2 3">MDA3139</strain>
    </source>
</reference>
<sequence length="107" mass="11129">MAAAAQFCDGIGYRERALSGVVSAQSAPDPSWTLHATILGVVSAGAAMALALLGIHLRNRLGNNDSRPASVRAVRQGLHRLHSGHLGDYAAWLVFGCAAVLGLLWVG</sequence>
<keyword evidence="1" id="KW-0472">Membrane</keyword>
<name>A0A2S6AVQ2_9NOCA</name>
<dbReference type="Proteomes" id="UP000239874">
    <property type="component" value="Unassembled WGS sequence"/>
</dbReference>
<keyword evidence="1" id="KW-0812">Transmembrane</keyword>
<feature type="transmembrane region" description="Helical" evidence="1">
    <location>
        <begin position="32"/>
        <end position="57"/>
    </location>
</feature>
<protein>
    <submittedName>
        <fullName evidence="2">Uncharacterized protein</fullName>
    </submittedName>
</protein>